<name>A0A096BF97_9FIRM</name>
<comment type="caution">
    <text evidence="1">The sequence shown here is derived from an EMBL/GenBank/DDBJ whole genome shotgun (WGS) entry which is preliminary data.</text>
</comment>
<dbReference type="AlphaFoldDB" id="A0A096BF97"/>
<reference evidence="1 2" key="1">
    <citation type="submission" date="2013-12" db="EMBL/GenBank/DDBJ databases">
        <title>Draft genome sequence of Caloranaerobacter sp. H53214.</title>
        <authorList>
            <person name="Jiang L.J."/>
            <person name="Shao Z.Z."/>
            <person name="Long M.N."/>
        </authorList>
    </citation>
    <scope>NUCLEOTIDE SEQUENCE [LARGE SCALE GENOMIC DNA]</scope>
    <source>
        <strain evidence="1 2">H53214</strain>
    </source>
</reference>
<evidence type="ECO:0000313" key="2">
    <source>
        <dbReference type="Proteomes" id="UP000029622"/>
    </source>
</evidence>
<protein>
    <recommendedName>
        <fullName evidence="3">Dipeptidylpeptidase IV N-terminal domain-containing protein</fullName>
    </recommendedName>
</protein>
<organism evidence="1 2">
    <name type="scientific">Caloranaerobacter azorensis H53214</name>
    <dbReference type="NCBI Taxonomy" id="1156417"/>
    <lineage>
        <taxon>Bacteria</taxon>
        <taxon>Bacillati</taxon>
        <taxon>Bacillota</taxon>
        <taxon>Tissierellia</taxon>
        <taxon>Tissierellales</taxon>
        <taxon>Thermohalobacteraceae</taxon>
        <taxon>Caloranaerobacter</taxon>
    </lineage>
</organism>
<proteinExistence type="predicted"/>
<dbReference type="Proteomes" id="UP000029622">
    <property type="component" value="Unassembled WGS sequence"/>
</dbReference>
<dbReference type="STRING" id="1156417.Y919_12135"/>
<sequence length="256" mass="29971">MKDFYIFYKKSYRLIFIVMLLFLFMSGCAKENQVINKKNEPNEQDTSIAIKNNTKDEILEVLNSTRENIEAKLKERKDIYAVTWSYDGRQVAFVLGDTEGWYGQMYIWTVGKKKPVSIGEDEDRICEFIWSPNSKYVFVDTGTSCERWGFIVSTDNFKIIDGITYTGVPLWSYDSKWIALGTISDIQPITPIELSGTVDLTIYNVETREKKIIAKGTSDFKYTPRRWDKDGILIYEKIYFLNQKENEQLTYHYNSK</sequence>
<evidence type="ECO:0000313" key="1">
    <source>
        <dbReference type="EMBL" id="KGG79428.1"/>
    </source>
</evidence>
<evidence type="ECO:0008006" key="3">
    <source>
        <dbReference type="Google" id="ProtNLM"/>
    </source>
</evidence>
<gene>
    <name evidence="1" type="ORF">Y919_12135</name>
</gene>
<dbReference type="SUPFAM" id="SSF82171">
    <property type="entry name" value="DPP6 N-terminal domain-like"/>
    <property type="match status" value="1"/>
</dbReference>
<dbReference type="EMBL" id="AZTB01000119">
    <property type="protein sequence ID" value="KGG79428.1"/>
    <property type="molecule type" value="Genomic_DNA"/>
</dbReference>
<dbReference type="InterPro" id="IPR011042">
    <property type="entry name" value="6-blade_b-propeller_TolB-like"/>
</dbReference>
<accession>A0A096BF97</accession>
<dbReference type="PROSITE" id="PS51257">
    <property type="entry name" value="PROKAR_LIPOPROTEIN"/>
    <property type="match status" value="1"/>
</dbReference>
<dbReference type="RefSeq" id="WP_035165216.1">
    <property type="nucleotide sequence ID" value="NZ_AZTB01000119.1"/>
</dbReference>
<dbReference type="Gene3D" id="2.120.10.30">
    <property type="entry name" value="TolB, C-terminal domain"/>
    <property type="match status" value="1"/>
</dbReference>